<accession>A0AA42L652</accession>
<reference evidence="2" key="1">
    <citation type="submission" date="2022-09" db="EMBL/GenBank/DDBJ databases">
        <title>Intensive care unit water sources are persistently colonized with multi-drug resistant bacteria and are the site of extensive horizontal gene transfer of antibiotic resistance genes.</title>
        <authorList>
            <person name="Diorio-Toth L."/>
        </authorList>
    </citation>
    <scope>NUCLEOTIDE SEQUENCE</scope>
    <source>
        <strain evidence="2">GD04130</strain>
    </source>
</reference>
<evidence type="ECO:0000313" key="3">
    <source>
        <dbReference type="Proteomes" id="UP001158297"/>
    </source>
</evidence>
<dbReference type="InterPro" id="IPR056912">
    <property type="entry name" value="Phage_JBD30_tail_term-like"/>
</dbReference>
<feature type="region of interest" description="Disordered" evidence="1">
    <location>
        <begin position="177"/>
        <end position="207"/>
    </location>
</feature>
<organism evidence="2 3">
    <name type="scientific">Comamonas aquatica</name>
    <dbReference type="NCBI Taxonomy" id="225991"/>
    <lineage>
        <taxon>Bacteria</taxon>
        <taxon>Pseudomonadati</taxon>
        <taxon>Pseudomonadota</taxon>
        <taxon>Betaproteobacteria</taxon>
        <taxon>Burkholderiales</taxon>
        <taxon>Comamonadaceae</taxon>
        <taxon>Comamonas</taxon>
    </lineage>
</organism>
<dbReference type="Proteomes" id="UP001158297">
    <property type="component" value="Unassembled WGS sequence"/>
</dbReference>
<feature type="compositionally biased region" description="Basic and acidic residues" evidence="1">
    <location>
        <begin position="189"/>
        <end position="207"/>
    </location>
</feature>
<dbReference type="EMBL" id="JAODZU010000006">
    <property type="protein sequence ID" value="MDH0362794.1"/>
    <property type="molecule type" value="Genomic_DNA"/>
</dbReference>
<proteinExistence type="predicted"/>
<dbReference type="AlphaFoldDB" id="A0AA42L652"/>
<dbReference type="RefSeq" id="WP_279859902.1">
    <property type="nucleotide sequence ID" value="NZ_JAODZU010000006.1"/>
</dbReference>
<comment type="caution">
    <text evidence="2">The sequence shown here is derived from an EMBL/GenBank/DDBJ whole genome shotgun (WGS) entry which is preliminary data.</text>
</comment>
<name>A0AA42L652_9BURK</name>
<evidence type="ECO:0000256" key="1">
    <source>
        <dbReference type="SAM" id="MobiDB-lite"/>
    </source>
</evidence>
<sequence>MKPSDIVAHLRAHCPVLAGNVGAGINWDAIEKAARWEGLHAFVVPTDDKASPPQYDNALVQEITEGVDIVVVWPQRDEPGYGVADEVTAMRQALCRALVGWTPPGSADWLVYEGRGFLLTDRAKVAYSFSFSSLEVMGSLELRSDPAQVETWHEAELLGLSQLEGVDIDVDAINPMVDRNLKPDGVGPDGRKEHHMKVDLPHDNPKP</sequence>
<dbReference type="Pfam" id="PF23840">
    <property type="entry name" value="Phage_tail_terminator"/>
    <property type="match status" value="1"/>
</dbReference>
<protein>
    <submittedName>
        <fullName evidence="2">Uncharacterized protein</fullName>
    </submittedName>
</protein>
<evidence type="ECO:0000313" key="2">
    <source>
        <dbReference type="EMBL" id="MDH0362794.1"/>
    </source>
</evidence>
<gene>
    <name evidence="2" type="ORF">N7330_06955</name>
</gene>